<proteinExistence type="predicted"/>
<name>A0A9W4GVA8_9ACTN</name>
<dbReference type="Pfam" id="PF00293">
    <property type="entry name" value="NUDIX"/>
    <property type="match status" value="1"/>
</dbReference>
<gene>
    <name evidence="4" type="ORF">SCOCK_420033</name>
</gene>
<dbReference type="PANTHER" id="PTHR43046">
    <property type="entry name" value="GDP-MANNOSE MANNOSYL HYDROLASE"/>
    <property type="match status" value="1"/>
</dbReference>
<evidence type="ECO:0000313" key="5">
    <source>
        <dbReference type="Proteomes" id="UP001152519"/>
    </source>
</evidence>
<feature type="domain" description="Nudix hydrolase" evidence="3">
    <location>
        <begin position="1"/>
        <end position="136"/>
    </location>
</feature>
<dbReference type="PROSITE" id="PS51462">
    <property type="entry name" value="NUDIX"/>
    <property type="match status" value="1"/>
</dbReference>
<dbReference type="Gene3D" id="3.90.79.10">
    <property type="entry name" value="Nucleoside Triphosphate Pyrophosphohydrolase"/>
    <property type="match status" value="1"/>
</dbReference>
<dbReference type="AlphaFoldDB" id="A0A9W4GVA8"/>
<comment type="cofactor">
    <cofactor evidence="1">
        <name>Mg(2+)</name>
        <dbReference type="ChEBI" id="CHEBI:18420"/>
    </cofactor>
</comment>
<reference evidence="4" key="1">
    <citation type="submission" date="2021-05" db="EMBL/GenBank/DDBJ databases">
        <authorList>
            <person name="Arsene-Ploetze F."/>
        </authorList>
    </citation>
    <scope>NUCLEOTIDE SEQUENCE</scope>
    <source>
        <strain evidence="4">DSM 42138</strain>
    </source>
</reference>
<dbReference type="GO" id="GO:0016787">
    <property type="term" value="F:hydrolase activity"/>
    <property type="evidence" value="ECO:0007669"/>
    <property type="project" value="UniProtKB-KW"/>
</dbReference>
<evidence type="ECO:0000256" key="2">
    <source>
        <dbReference type="ARBA" id="ARBA00022801"/>
    </source>
</evidence>
<keyword evidence="2" id="KW-0378">Hydrolase</keyword>
<dbReference type="Proteomes" id="UP001152519">
    <property type="component" value="Unassembled WGS sequence"/>
</dbReference>
<dbReference type="EMBL" id="CAJSLV010000073">
    <property type="protein sequence ID" value="CAG6396532.1"/>
    <property type="molecule type" value="Genomic_DNA"/>
</dbReference>
<protein>
    <submittedName>
        <fullName evidence="4">ADP-ribose pyrophosphatase YjhB, NUDIX family</fullName>
    </submittedName>
</protein>
<evidence type="ECO:0000256" key="1">
    <source>
        <dbReference type="ARBA" id="ARBA00001946"/>
    </source>
</evidence>
<evidence type="ECO:0000259" key="3">
    <source>
        <dbReference type="PROSITE" id="PS51462"/>
    </source>
</evidence>
<dbReference type="SUPFAM" id="SSF55811">
    <property type="entry name" value="Nudix"/>
    <property type="match status" value="1"/>
</dbReference>
<comment type="caution">
    <text evidence="4">The sequence shown here is derived from an EMBL/GenBank/DDBJ whole genome shotgun (WGS) entry which is preliminary data.</text>
</comment>
<dbReference type="RefSeq" id="WP_251495095.1">
    <property type="nucleotide sequence ID" value="NZ_CAJSLV010000073.1"/>
</dbReference>
<dbReference type="InterPro" id="IPR015797">
    <property type="entry name" value="NUDIX_hydrolase-like_dom_sf"/>
</dbReference>
<keyword evidence="5" id="KW-1185">Reference proteome</keyword>
<dbReference type="InterPro" id="IPR020084">
    <property type="entry name" value="NUDIX_hydrolase_CS"/>
</dbReference>
<evidence type="ECO:0000313" key="4">
    <source>
        <dbReference type="EMBL" id="CAG6396532.1"/>
    </source>
</evidence>
<accession>A0A9W4GVA8</accession>
<dbReference type="PROSITE" id="PS00893">
    <property type="entry name" value="NUDIX_BOX"/>
    <property type="match status" value="1"/>
</dbReference>
<dbReference type="PANTHER" id="PTHR43046:SF16">
    <property type="entry name" value="ADP-RIBOSE PYROPHOSPHATASE YJHB-RELATED"/>
    <property type="match status" value="1"/>
</dbReference>
<organism evidence="4 5">
    <name type="scientific">Actinacidiphila cocklensis</name>
    <dbReference type="NCBI Taxonomy" id="887465"/>
    <lineage>
        <taxon>Bacteria</taxon>
        <taxon>Bacillati</taxon>
        <taxon>Actinomycetota</taxon>
        <taxon>Actinomycetes</taxon>
        <taxon>Kitasatosporales</taxon>
        <taxon>Streptomycetaceae</taxon>
        <taxon>Actinacidiphila</taxon>
    </lineage>
</organism>
<sequence>MTLLAAAVIVHDLERERVVLLRRGAGAKYGRGLWDLPIGKSDPGEPVTVTAVRELREETGLVVRPEALRLAQVVHGAWGVESPNGFLTVVFVTHEWEGEPENREPGKHTEVCWTPLDAVPGDFVPTIGIALHAYLSGGTPGVTLRGWD</sequence>
<dbReference type="InterPro" id="IPR000086">
    <property type="entry name" value="NUDIX_hydrolase_dom"/>
</dbReference>